<evidence type="ECO:0000313" key="4">
    <source>
        <dbReference type="Proteomes" id="UP000027997"/>
    </source>
</evidence>
<evidence type="ECO:0000259" key="2">
    <source>
        <dbReference type="Pfam" id="PF01266"/>
    </source>
</evidence>
<feature type="domain" description="FAD dependent oxidoreductase" evidence="2">
    <location>
        <begin position="37"/>
        <end position="391"/>
    </location>
</feature>
<organism evidence="3 4">
    <name type="scientific">Endozoicomonas elysicola</name>
    <dbReference type="NCBI Taxonomy" id="305900"/>
    <lineage>
        <taxon>Bacteria</taxon>
        <taxon>Pseudomonadati</taxon>
        <taxon>Pseudomonadota</taxon>
        <taxon>Gammaproteobacteria</taxon>
        <taxon>Oceanospirillales</taxon>
        <taxon>Endozoicomonadaceae</taxon>
        <taxon>Endozoicomonas</taxon>
    </lineage>
</organism>
<dbReference type="GO" id="GO:0005737">
    <property type="term" value="C:cytoplasm"/>
    <property type="evidence" value="ECO:0007669"/>
    <property type="project" value="TreeGrafter"/>
</dbReference>
<dbReference type="RefSeq" id="WP_020585152.1">
    <property type="nucleotide sequence ID" value="NZ_JOJP01000001.1"/>
</dbReference>
<evidence type="ECO:0000313" key="3">
    <source>
        <dbReference type="EMBL" id="KEI70968.1"/>
    </source>
</evidence>
<dbReference type="GO" id="GO:0016491">
    <property type="term" value="F:oxidoreductase activity"/>
    <property type="evidence" value="ECO:0007669"/>
    <property type="project" value="UniProtKB-KW"/>
</dbReference>
<dbReference type="Gene3D" id="3.30.9.10">
    <property type="entry name" value="D-Amino Acid Oxidase, subunit A, domain 2"/>
    <property type="match status" value="1"/>
</dbReference>
<protein>
    <submittedName>
        <fullName evidence="3">FAD-dependent oxidoreductase</fullName>
    </submittedName>
</protein>
<dbReference type="SUPFAM" id="SSF51905">
    <property type="entry name" value="FAD/NAD(P)-binding domain"/>
    <property type="match status" value="1"/>
</dbReference>
<dbReference type="PANTHER" id="PTHR13847">
    <property type="entry name" value="SARCOSINE DEHYDROGENASE-RELATED"/>
    <property type="match status" value="1"/>
</dbReference>
<dbReference type="Gene3D" id="3.50.50.60">
    <property type="entry name" value="FAD/NAD(P)-binding domain"/>
    <property type="match status" value="1"/>
</dbReference>
<sequence>MAIAPPVHTEEHARSWYTATASRTTDYPTLTDQVAADVCIIGGGFSGVATALALGEKGYDVVVLEANKIAWGATGRSGGQLIRGLGESPERYRRYIGREGVDAINRMGFESVERVRSIVSKYRIQCDLQMGYLDAALKPVHMKALADEQVWLEEQGYPRMVRLLESAELRDVIGSRQYIGGLVDEGSGHLHPMNLCLGEAEAAEQYGVQFYERSRVTAVNKTNTNGKHQIITDRGSVNARMVVFCGNAYLNDLEPQLSGRVLPAGSYIIATEPLSESVRDELLPGNHAVCDHNALLHYFRLSSDGRLLFGGRCNYTGRDPKSISQSLIPRMRKIFPQLNQVAIDYEWGGWIGISANRIPQIGRLNLTTYYAQGYSGHGVNATHMAAQLIAEAIDGQLSRFDVFDRIHHRPFPGGKYLRSPMLATGMLWYRLKDLLP</sequence>
<dbReference type="Pfam" id="PF01266">
    <property type="entry name" value="DAO"/>
    <property type="match status" value="1"/>
</dbReference>
<dbReference type="Proteomes" id="UP000027997">
    <property type="component" value="Unassembled WGS sequence"/>
</dbReference>
<comment type="caution">
    <text evidence="3">The sequence shown here is derived from an EMBL/GenBank/DDBJ whole genome shotgun (WGS) entry which is preliminary data.</text>
</comment>
<keyword evidence="1" id="KW-0560">Oxidoreductase</keyword>
<dbReference type="PANTHER" id="PTHR13847:SF281">
    <property type="entry name" value="FAD DEPENDENT OXIDOREDUCTASE DOMAIN-CONTAINING PROTEIN"/>
    <property type="match status" value="1"/>
</dbReference>
<keyword evidence="4" id="KW-1185">Reference proteome</keyword>
<accession>A0A081K9Z2</accession>
<dbReference type="AlphaFoldDB" id="A0A081K9Z2"/>
<proteinExistence type="predicted"/>
<name>A0A081K9Z2_9GAMM</name>
<dbReference type="STRING" id="305900.GV64_09640"/>
<dbReference type="InterPro" id="IPR006076">
    <property type="entry name" value="FAD-dep_OxRdtase"/>
</dbReference>
<dbReference type="EMBL" id="JOJP01000001">
    <property type="protein sequence ID" value="KEI70968.1"/>
    <property type="molecule type" value="Genomic_DNA"/>
</dbReference>
<reference evidence="3 4" key="1">
    <citation type="submission" date="2014-06" db="EMBL/GenBank/DDBJ databases">
        <title>Whole Genome Sequences of Three Symbiotic Endozoicomonas Bacteria.</title>
        <authorList>
            <person name="Neave M.J."/>
            <person name="Apprill A."/>
            <person name="Voolstra C.R."/>
        </authorList>
    </citation>
    <scope>NUCLEOTIDE SEQUENCE [LARGE SCALE GENOMIC DNA]</scope>
    <source>
        <strain evidence="3 4">DSM 22380</strain>
    </source>
</reference>
<dbReference type="eggNOG" id="COG0665">
    <property type="taxonomic scope" value="Bacteria"/>
</dbReference>
<dbReference type="InterPro" id="IPR036188">
    <property type="entry name" value="FAD/NAD-bd_sf"/>
</dbReference>
<gene>
    <name evidence="3" type="ORF">GV64_09640</name>
</gene>
<evidence type="ECO:0000256" key="1">
    <source>
        <dbReference type="ARBA" id="ARBA00023002"/>
    </source>
</evidence>